<proteinExistence type="predicted"/>
<gene>
    <name evidence="2" type="ORF">BACI71_70763</name>
    <name evidence="1" type="ORF">S3E15_04532</name>
</gene>
<evidence type="ECO:0000313" key="3">
    <source>
        <dbReference type="Proteomes" id="UP000194131"/>
    </source>
</evidence>
<dbReference type="RefSeq" id="WP_265113329.1">
    <property type="nucleotide sequence ID" value="NZ_CM000737.1"/>
</dbReference>
<dbReference type="Proteomes" id="UP000437562">
    <property type="component" value="Unassembled WGS sequence"/>
</dbReference>
<dbReference type="Proteomes" id="UP000194131">
    <property type="component" value="Unassembled WGS sequence"/>
</dbReference>
<protein>
    <submittedName>
        <fullName evidence="2">Uncharacterized protein</fullName>
    </submittedName>
</protein>
<accession>A0A654BV53</accession>
<sequence>MKNLKKAQDAFDKHEIGKAMNNVQKAKSDENKELTKQCIAR</sequence>
<dbReference type="EMBL" id="CABWMC010000032">
    <property type="protein sequence ID" value="VXC84658.1"/>
    <property type="molecule type" value="Genomic_DNA"/>
</dbReference>
<evidence type="ECO:0000313" key="2">
    <source>
        <dbReference type="EMBL" id="VXC84658.1"/>
    </source>
</evidence>
<evidence type="ECO:0000313" key="4">
    <source>
        <dbReference type="Proteomes" id="UP000437562"/>
    </source>
</evidence>
<organism evidence="2 4">
    <name type="scientific">Bacillus mycoides</name>
    <dbReference type="NCBI Taxonomy" id="1405"/>
    <lineage>
        <taxon>Bacteria</taxon>
        <taxon>Bacillati</taxon>
        <taxon>Bacillota</taxon>
        <taxon>Bacilli</taxon>
        <taxon>Bacillales</taxon>
        <taxon>Bacillaceae</taxon>
        <taxon>Bacillus</taxon>
        <taxon>Bacillus cereus group</taxon>
    </lineage>
</organism>
<dbReference type="EMBL" id="MRWU01000005">
    <property type="protein sequence ID" value="OSX93373.1"/>
    <property type="molecule type" value="Genomic_DNA"/>
</dbReference>
<reference evidence="2 4" key="2">
    <citation type="submission" date="2019-10" db="EMBL/GenBank/DDBJ databases">
        <authorList>
            <person name="Karimi E."/>
        </authorList>
    </citation>
    <scope>NUCLEOTIDE SEQUENCE [LARGE SCALE GENOMIC DNA]</scope>
    <source>
        <strain evidence="2">Bacillus sp. 71</strain>
    </source>
</reference>
<name>A0A1X6PY45_BACMY</name>
<dbReference type="AlphaFoldDB" id="A0A1X6PY45"/>
<reference evidence="1 3" key="1">
    <citation type="submission" date="2016-12" db="EMBL/GenBank/DDBJ databases">
        <title>Genome Sequences of Twelve Sporeforming Bacillus Species Isolated from Foods.</title>
        <authorList>
            <person name="De Jong A."/>
            <person name="Holsappel S."/>
            <person name="Kuipers O.P."/>
        </authorList>
    </citation>
    <scope>NUCLEOTIDE SEQUENCE [LARGE SCALE GENOMIC DNA]</scope>
    <source>
        <strain evidence="1 3">S3E15</strain>
    </source>
</reference>
<evidence type="ECO:0000313" key="1">
    <source>
        <dbReference type="EMBL" id="OSX93373.1"/>
    </source>
</evidence>
<accession>A0A1X6PY45</accession>